<name>A0AAV1LN03_9NEOP</name>
<keyword evidence="3" id="KW-1185">Reference proteome</keyword>
<accession>A0AAV1LN03</accession>
<evidence type="ECO:0000313" key="3">
    <source>
        <dbReference type="Proteomes" id="UP001314205"/>
    </source>
</evidence>
<evidence type="ECO:0000313" key="2">
    <source>
        <dbReference type="EMBL" id="CAK1595692.1"/>
    </source>
</evidence>
<keyword evidence="1" id="KW-0812">Transmembrane</keyword>
<organism evidence="2 3">
    <name type="scientific">Parnassius mnemosyne</name>
    <name type="common">clouded apollo</name>
    <dbReference type="NCBI Taxonomy" id="213953"/>
    <lineage>
        <taxon>Eukaryota</taxon>
        <taxon>Metazoa</taxon>
        <taxon>Ecdysozoa</taxon>
        <taxon>Arthropoda</taxon>
        <taxon>Hexapoda</taxon>
        <taxon>Insecta</taxon>
        <taxon>Pterygota</taxon>
        <taxon>Neoptera</taxon>
        <taxon>Endopterygota</taxon>
        <taxon>Lepidoptera</taxon>
        <taxon>Glossata</taxon>
        <taxon>Ditrysia</taxon>
        <taxon>Papilionoidea</taxon>
        <taxon>Papilionidae</taxon>
        <taxon>Parnassiinae</taxon>
        <taxon>Parnassini</taxon>
        <taxon>Parnassius</taxon>
        <taxon>Driopa</taxon>
    </lineage>
</organism>
<evidence type="ECO:0008006" key="4">
    <source>
        <dbReference type="Google" id="ProtNLM"/>
    </source>
</evidence>
<comment type="caution">
    <text evidence="2">The sequence shown here is derived from an EMBL/GenBank/DDBJ whole genome shotgun (WGS) entry which is preliminary data.</text>
</comment>
<sequence>MSNLLPAPKAIKQAKQPATPPTALSLKVKLLLVLMGLLLYVFVVIFVKTMYMKGKRLDRIAVMAMETENLIHQVHIVDQNMAINMDRLEDVYGDY</sequence>
<feature type="transmembrane region" description="Helical" evidence="1">
    <location>
        <begin position="30"/>
        <end position="51"/>
    </location>
</feature>
<dbReference type="EMBL" id="CAVLGL010000093">
    <property type="protein sequence ID" value="CAK1595692.1"/>
    <property type="molecule type" value="Genomic_DNA"/>
</dbReference>
<keyword evidence="1" id="KW-0472">Membrane</keyword>
<keyword evidence="1" id="KW-1133">Transmembrane helix</keyword>
<dbReference type="Proteomes" id="UP001314205">
    <property type="component" value="Unassembled WGS sequence"/>
</dbReference>
<proteinExistence type="predicted"/>
<reference evidence="2 3" key="1">
    <citation type="submission" date="2023-11" db="EMBL/GenBank/DDBJ databases">
        <authorList>
            <person name="Hedman E."/>
            <person name="Englund M."/>
            <person name="Stromberg M."/>
            <person name="Nyberg Akerstrom W."/>
            <person name="Nylinder S."/>
            <person name="Jareborg N."/>
            <person name="Kallberg Y."/>
            <person name="Kronander E."/>
        </authorList>
    </citation>
    <scope>NUCLEOTIDE SEQUENCE [LARGE SCALE GENOMIC DNA]</scope>
</reference>
<gene>
    <name evidence="2" type="ORF">PARMNEM_LOCUS15131</name>
</gene>
<evidence type="ECO:0000256" key="1">
    <source>
        <dbReference type="SAM" id="Phobius"/>
    </source>
</evidence>
<protein>
    <recommendedName>
        <fullName evidence="4">Cell division protein FtsL</fullName>
    </recommendedName>
</protein>
<dbReference type="AlphaFoldDB" id="A0AAV1LN03"/>